<evidence type="ECO:0000313" key="3">
    <source>
        <dbReference type="Proteomes" id="UP000308730"/>
    </source>
</evidence>
<gene>
    <name evidence="2" type="ORF">EUX98_g7100</name>
</gene>
<name>A0A4S4MP60_9APHY</name>
<keyword evidence="3" id="KW-1185">Reference proteome</keyword>
<feature type="region of interest" description="Disordered" evidence="1">
    <location>
        <begin position="1"/>
        <end position="54"/>
    </location>
</feature>
<sequence length="148" mass="15466">MSYSSSSSIPSSSASSPSLGPVDSSPLSSPHPGPISLSDDLDSPPASPGVVHPFAGNTKAVKRIRLYEKSADRWGAELNDAIEDDRSFATLNLDGSMCASSEPSDTEGGDFFACDDDMDESTLADEVDPWAKAISNAIDQGNGLIDLR</sequence>
<evidence type="ECO:0000313" key="2">
    <source>
        <dbReference type="EMBL" id="THH27087.1"/>
    </source>
</evidence>
<accession>A0A4S4MP60</accession>
<comment type="caution">
    <text evidence="2">The sequence shown here is derived from an EMBL/GenBank/DDBJ whole genome shotgun (WGS) entry which is preliminary data.</text>
</comment>
<evidence type="ECO:0000256" key="1">
    <source>
        <dbReference type="SAM" id="MobiDB-lite"/>
    </source>
</evidence>
<organism evidence="2 3">
    <name type="scientific">Antrodiella citrinella</name>
    <dbReference type="NCBI Taxonomy" id="2447956"/>
    <lineage>
        <taxon>Eukaryota</taxon>
        <taxon>Fungi</taxon>
        <taxon>Dikarya</taxon>
        <taxon>Basidiomycota</taxon>
        <taxon>Agaricomycotina</taxon>
        <taxon>Agaricomycetes</taxon>
        <taxon>Polyporales</taxon>
        <taxon>Steccherinaceae</taxon>
        <taxon>Antrodiella</taxon>
    </lineage>
</organism>
<dbReference type="Proteomes" id="UP000308730">
    <property type="component" value="Unassembled WGS sequence"/>
</dbReference>
<protein>
    <submittedName>
        <fullName evidence="2">Uncharacterized protein</fullName>
    </submittedName>
</protein>
<proteinExistence type="predicted"/>
<reference evidence="2 3" key="1">
    <citation type="submission" date="2019-02" db="EMBL/GenBank/DDBJ databases">
        <title>Genome sequencing of the rare red list fungi Antrodiella citrinella (Flaviporus citrinellus).</title>
        <authorList>
            <person name="Buettner E."/>
            <person name="Kellner H."/>
        </authorList>
    </citation>
    <scope>NUCLEOTIDE SEQUENCE [LARGE SCALE GENOMIC DNA]</scope>
    <source>
        <strain evidence="2 3">DSM 108506</strain>
    </source>
</reference>
<feature type="compositionally biased region" description="Low complexity" evidence="1">
    <location>
        <begin position="1"/>
        <end position="38"/>
    </location>
</feature>
<dbReference type="EMBL" id="SGPM01000281">
    <property type="protein sequence ID" value="THH27087.1"/>
    <property type="molecule type" value="Genomic_DNA"/>
</dbReference>
<dbReference type="AlphaFoldDB" id="A0A4S4MP60"/>